<dbReference type="EMBL" id="JANPWZ010000285">
    <property type="protein sequence ID" value="KAJ3577939.1"/>
    <property type="molecule type" value="Genomic_DNA"/>
</dbReference>
<evidence type="ECO:0000256" key="1">
    <source>
        <dbReference type="SAM" id="MobiDB-lite"/>
    </source>
</evidence>
<organism evidence="2 3">
    <name type="scientific">Xylaria arbuscula</name>
    <dbReference type="NCBI Taxonomy" id="114810"/>
    <lineage>
        <taxon>Eukaryota</taxon>
        <taxon>Fungi</taxon>
        <taxon>Dikarya</taxon>
        <taxon>Ascomycota</taxon>
        <taxon>Pezizomycotina</taxon>
        <taxon>Sordariomycetes</taxon>
        <taxon>Xylariomycetidae</taxon>
        <taxon>Xylariales</taxon>
        <taxon>Xylariaceae</taxon>
        <taxon>Xylaria</taxon>
    </lineage>
</organism>
<sequence length="493" mass="55945">MESSPATMASTYPFPGPNLESNVFTGARSPEITDILDSSDDDEDLVTLIRKNRIRYHTGGAMRRVIIRGDWETINIEPTKNLGIFTHKLQKVAPYSSRSKIRKPQHRVRDKIQVNAKPIPSRTHHNGNFVTSIKGKGGDGDARNLASRPRSTKTNRPVASHREMCDYFPCSMREPKSNRLEEPQMEAHTVSDKEQEEKLYQELQKRQPPCELVVPECKWAYVVKCIDNADLILDDEDKKKRTITVKTFADRQKANEYLNRSTSPETVGGIDAIVSRTSTLEGPQRLLKVDIRLSDGEHYISWVEQDMVVLSSLKAKMRNSKQWAPGERAKYPHYVVTCDLITYETCPVSYGTEKSQPEGNDDDRTDETDSEETASIPSEDDDELVFSGTNIDTRIDRLPLATFTFREMANECAGLLFLEKSKVDREIVTPEDVRWWEQKALPEHRRAVEAARRPDGLYHLAMGVDDDTGSRLGWSQIIVSVHEVPDVVGPVNF</sequence>
<dbReference type="Proteomes" id="UP001148614">
    <property type="component" value="Unassembled WGS sequence"/>
</dbReference>
<feature type="compositionally biased region" description="Acidic residues" evidence="1">
    <location>
        <begin position="359"/>
        <end position="384"/>
    </location>
</feature>
<keyword evidence="3" id="KW-1185">Reference proteome</keyword>
<feature type="region of interest" description="Disordered" evidence="1">
    <location>
        <begin position="118"/>
        <end position="159"/>
    </location>
</feature>
<name>A0A9W8NJU9_9PEZI</name>
<proteinExistence type="predicted"/>
<accession>A0A9W8NJU9</accession>
<evidence type="ECO:0000313" key="3">
    <source>
        <dbReference type="Proteomes" id="UP001148614"/>
    </source>
</evidence>
<protein>
    <submittedName>
        <fullName evidence="2">Uncharacterized protein</fullName>
    </submittedName>
</protein>
<feature type="region of interest" description="Disordered" evidence="1">
    <location>
        <begin position="349"/>
        <end position="384"/>
    </location>
</feature>
<evidence type="ECO:0000313" key="2">
    <source>
        <dbReference type="EMBL" id="KAJ3577939.1"/>
    </source>
</evidence>
<dbReference type="VEuPathDB" id="FungiDB:F4678DRAFT_463603"/>
<comment type="caution">
    <text evidence="2">The sequence shown here is derived from an EMBL/GenBank/DDBJ whole genome shotgun (WGS) entry which is preliminary data.</text>
</comment>
<reference evidence="2" key="1">
    <citation type="submission" date="2022-07" db="EMBL/GenBank/DDBJ databases">
        <title>Genome Sequence of Xylaria arbuscula.</title>
        <authorList>
            <person name="Buettner E."/>
        </authorList>
    </citation>
    <scope>NUCLEOTIDE SEQUENCE</scope>
    <source>
        <strain evidence="2">VT107</strain>
    </source>
</reference>
<gene>
    <name evidence="2" type="ORF">NPX13_g2627</name>
</gene>
<dbReference type="AlphaFoldDB" id="A0A9W8NJU9"/>